<dbReference type="OrthoDB" id="2888857at2759"/>
<feature type="compositionally biased region" description="Basic and acidic residues" evidence="1">
    <location>
        <begin position="177"/>
        <end position="192"/>
    </location>
</feature>
<dbReference type="EMBL" id="KN881648">
    <property type="protein sequence ID" value="KIY51737.1"/>
    <property type="molecule type" value="Genomic_DNA"/>
</dbReference>
<organism evidence="2 3">
    <name type="scientific">Fistulina hepatica ATCC 64428</name>
    <dbReference type="NCBI Taxonomy" id="1128425"/>
    <lineage>
        <taxon>Eukaryota</taxon>
        <taxon>Fungi</taxon>
        <taxon>Dikarya</taxon>
        <taxon>Basidiomycota</taxon>
        <taxon>Agaricomycotina</taxon>
        <taxon>Agaricomycetes</taxon>
        <taxon>Agaricomycetidae</taxon>
        <taxon>Agaricales</taxon>
        <taxon>Fistulinaceae</taxon>
        <taxon>Fistulina</taxon>
    </lineage>
</organism>
<evidence type="ECO:0000313" key="3">
    <source>
        <dbReference type="Proteomes" id="UP000054144"/>
    </source>
</evidence>
<dbReference type="Proteomes" id="UP000054144">
    <property type="component" value="Unassembled WGS sequence"/>
</dbReference>
<keyword evidence="3" id="KW-1185">Reference proteome</keyword>
<reference evidence="2 3" key="1">
    <citation type="journal article" date="2015" name="Fungal Genet. Biol.">
        <title>Evolution of novel wood decay mechanisms in Agaricales revealed by the genome sequences of Fistulina hepatica and Cylindrobasidium torrendii.</title>
        <authorList>
            <person name="Floudas D."/>
            <person name="Held B.W."/>
            <person name="Riley R."/>
            <person name="Nagy L.G."/>
            <person name="Koehler G."/>
            <person name="Ransdell A.S."/>
            <person name="Younus H."/>
            <person name="Chow J."/>
            <person name="Chiniquy J."/>
            <person name="Lipzen A."/>
            <person name="Tritt A."/>
            <person name="Sun H."/>
            <person name="Haridas S."/>
            <person name="LaButti K."/>
            <person name="Ohm R.A."/>
            <person name="Kues U."/>
            <person name="Blanchette R.A."/>
            <person name="Grigoriev I.V."/>
            <person name="Minto R.E."/>
            <person name="Hibbett D.S."/>
        </authorList>
    </citation>
    <scope>NUCLEOTIDE SEQUENCE [LARGE SCALE GENOMIC DNA]</scope>
    <source>
        <strain evidence="2 3">ATCC 64428</strain>
    </source>
</reference>
<dbReference type="AlphaFoldDB" id="A0A0D7AJJ6"/>
<sequence>MNKLYEWACENKGVTSDYWDDGLGDAYEALLVHTGLVQRHLLTGLTVIFNRDGSKMMHCIYLQCEDQAEGMLTLPPWKSYARLRHFLGYDGQLPKWYENDPFEAGLLKEEDVKHFDPKLDPTQYPQSQHKAAVALSNPIASSAAAGEKRAISETDCAHEVTLAPKKARSRRAVIPPTDRKTRSVSKREDAARVESALVTPPTSDSSRGDEYVPHGYRVYVDSPFTFIVLPTVNSDSHFAKALNSIIRKNPSSHAARLVALQDELRRQRPDAKFDLAGFCEGDLFAINQNSKFDATLAAHPSLVSYPGELDCVTKPFSLAVAGSDKNYNGDRARDTVARLR</sequence>
<proteinExistence type="predicted"/>
<name>A0A0D7AJJ6_9AGAR</name>
<evidence type="ECO:0000256" key="1">
    <source>
        <dbReference type="SAM" id="MobiDB-lite"/>
    </source>
</evidence>
<gene>
    <name evidence="2" type="ORF">FISHEDRAFT_70469</name>
</gene>
<evidence type="ECO:0000313" key="2">
    <source>
        <dbReference type="EMBL" id="KIY51737.1"/>
    </source>
</evidence>
<feature type="region of interest" description="Disordered" evidence="1">
    <location>
        <begin position="167"/>
        <end position="209"/>
    </location>
</feature>
<accession>A0A0D7AJJ6</accession>
<protein>
    <submittedName>
        <fullName evidence="2">Uncharacterized protein</fullName>
    </submittedName>
</protein>